<sequence length="59" mass="6813">MFCDLVREFGQSFYNASVNTTNTPSTINNRIEITTPTNTKPNNVYNKIDNKTIPIKRIY</sequence>
<organism evidence="1 2">
    <name type="scientific">Meloidogyne enterolobii</name>
    <name type="common">Root-knot nematode worm</name>
    <name type="synonym">Meloidogyne mayaguensis</name>
    <dbReference type="NCBI Taxonomy" id="390850"/>
    <lineage>
        <taxon>Eukaryota</taxon>
        <taxon>Metazoa</taxon>
        <taxon>Ecdysozoa</taxon>
        <taxon>Nematoda</taxon>
        <taxon>Chromadorea</taxon>
        <taxon>Rhabditida</taxon>
        <taxon>Tylenchina</taxon>
        <taxon>Tylenchomorpha</taxon>
        <taxon>Tylenchoidea</taxon>
        <taxon>Meloidogynidae</taxon>
        <taxon>Meloidogyninae</taxon>
        <taxon>Meloidogyne</taxon>
    </lineage>
</organism>
<accession>A0ACB0XSM4</accession>
<name>A0ACB0XSM4_MELEN</name>
<evidence type="ECO:0000313" key="1">
    <source>
        <dbReference type="EMBL" id="CAK5015554.1"/>
    </source>
</evidence>
<proteinExistence type="predicted"/>
<dbReference type="EMBL" id="CAVMJV010000002">
    <property type="protein sequence ID" value="CAK5015554.1"/>
    <property type="molecule type" value="Genomic_DNA"/>
</dbReference>
<comment type="caution">
    <text evidence="1">The sequence shown here is derived from an EMBL/GenBank/DDBJ whole genome shotgun (WGS) entry which is preliminary data.</text>
</comment>
<evidence type="ECO:0000313" key="2">
    <source>
        <dbReference type="Proteomes" id="UP001497535"/>
    </source>
</evidence>
<keyword evidence="2" id="KW-1185">Reference proteome</keyword>
<protein>
    <submittedName>
        <fullName evidence="1">Uncharacterized protein</fullName>
    </submittedName>
</protein>
<gene>
    <name evidence="1" type="ORF">MENTE1834_LOCUS3047</name>
</gene>
<dbReference type="Proteomes" id="UP001497535">
    <property type="component" value="Unassembled WGS sequence"/>
</dbReference>
<reference evidence="1" key="1">
    <citation type="submission" date="2023-11" db="EMBL/GenBank/DDBJ databases">
        <authorList>
            <person name="Poullet M."/>
        </authorList>
    </citation>
    <scope>NUCLEOTIDE SEQUENCE</scope>
    <source>
        <strain evidence="1">E1834</strain>
    </source>
</reference>